<dbReference type="RefSeq" id="WP_369174541.1">
    <property type="nucleotide sequence ID" value="NZ_CP163439.1"/>
</dbReference>
<evidence type="ECO:0000313" key="2">
    <source>
        <dbReference type="EMBL" id="XDQ39830.1"/>
    </source>
</evidence>
<dbReference type="AlphaFoldDB" id="A0AB39QE57"/>
<organism evidence="2">
    <name type="scientific">Streptomyces sp. R28</name>
    <dbReference type="NCBI Taxonomy" id="3238628"/>
    <lineage>
        <taxon>Bacteria</taxon>
        <taxon>Bacillati</taxon>
        <taxon>Actinomycetota</taxon>
        <taxon>Actinomycetes</taxon>
        <taxon>Kitasatosporales</taxon>
        <taxon>Streptomycetaceae</taxon>
        <taxon>Streptomyces</taxon>
    </lineage>
</organism>
<dbReference type="SUPFAM" id="SSF47823">
    <property type="entry name" value="lambda integrase-like, N-terminal domain"/>
    <property type="match status" value="1"/>
</dbReference>
<gene>
    <name evidence="2" type="ORF">AB5J49_44405</name>
</gene>
<protein>
    <recommendedName>
        <fullName evidence="3">Integrase</fullName>
    </recommendedName>
</protein>
<dbReference type="GO" id="GO:0003677">
    <property type="term" value="F:DNA binding"/>
    <property type="evidence" value="ECO:0007669"/>
    <property type="project" value="UniProtKB-KW"/>
</dbReference>
<accession>A0AB39QE57</accession>
<dbReference type="Gene3D" id="1.10.150.130">
    <property type="match status" value="1"/>
</dbReference>
<dbReference type="EMBL" id="CP163439">
    <property type="protein sequence ID" value="XDQ39830.1"/>
    <property type="molecule type" value="Genomic_DNA"/>
</dbReference>
<reference evidence="2" key="1">
    <citation type="submission" date="2024-07" db="EMBL/GenBank/DDBJ databases">
        <authorList>
            <person name="Yu S.T."/>
        </authorList>
    </citation>
    <scope>NUCLEOTIDE SEQUENCE</scope>
    <source>
        <strain evidence="2">R28</strain>
    </source>
</reference>
<evidence type="ECO:0000256" key="1">
    <source>
        <dbReference type="ARBA" id="ARBA00023125"/>
    </source>
</evidence>
<evidence type="ECO:0008006" key="3">
    <source>
        <dbReference type="Google" id="ProtNLM"/>
    </source>
</evidence>
<keyword evidence="1" id="KW-0238">DNA-binding</keyword>
<proteinExistence type="predicted"/>
<sequence length="91" mass="10314">MDDELGAAEEADRFLRELRLARGRAETTTKAYAEAVVLFLTWCANSRSPRSGHEHHTQVLRRLALAQSRPDVLFAILRVGTFYELRTALVT</sequence>
<name>A0AB39QE57_9ACTN</name>
<dbReference type="InterPro" id="IPR010998">
    <property type="entry name" value="Integrase_recombinase_N"/>
</dbReference>